<keyword evidence="1" id="KW-0472">Membrane</keyword>
<dbReference type="InterPro" id="IPR002656">
    <property type="entry name" value="Acyl_transf_3_dom"/>
</dbReference>
<keyword evidence="4" id="KW-0012">Acyltransferase</keyword>
<organism evidence="4 5">
    <name type="scientific">Rhizomicrobium electricum</name>
    <dbReference type="NCBI Taxonomy" id="480070"/>
    <lineage>
        <taxon>Bacteria</taxon>
        <taxon>Pseudomonadati</taxon>
        <taxon>Pseudomonadota</taxon>
        <taxon>Alphaproteobacteria</taxon>
        <taxon>Micropepsales</taxon>
        <taxon>Micropepsaceae</taxon>
        <taxon>Rhizomicrobium</taxon>
    </lineage>
</organism>
<feature type="transmembrane region" description="Helical" evidence="1">
    <location>
        <begin position="135"/>
        <end position="157"/>
    </location>
</feature>
<reference evidence="5" key="1">
    <citation type="journal article" date="2019" name="Int. J. Syst. Evol. Microbiol.">
        <title>The Global Catalogue of Microorganisms (GCM) 10K type strain sequencing project: providing services to taxonomists for standard genome sequencing and annotation.</title>
        <authorList>
            <consortium name="The Broad Institute Genomics Platform"/>
            <consortium name="The Broad Institute Genome Sequencing Center for Infectious Disease"/>
            <person name="Wu L."/>
            <person name="Ma J."/>
        </authorList>
    </citation>
    <scope>NUCLEOTIDE SEQUENCE [LARGE SCALE GENOMIC DNA]</scope>
    <source>
        <strain evidence="5">JCM 15089</strain>
    </source>
</reference>
<dbReference type="RefSeq" id="WP_166932527.1">
    <property type="nucleotide sequence ID" value="NZ_BAAADD010000002.1"/>
</dbReference>
<evidence type="ECO:0000259" key="3">
    <source>
        <dbReference type="Pfam" id="PF19040"/>
    </source>
</evidence>
<feature type="transmembrane region" description="Helical" evidence="1">
    <location>
        <begin position="244"/>
        <end position="264"/>
    </location>
</feature>
<keyword evidence="1" id="KW-0812">Transmembrane</keyword>
<dbReference type="GO" id="GO:0016746">
    <property type="term" value="F:acyltransferase activity"/>
    <property type="evidence" value="ECO:0007669"/>
    <property type="project" value="UniProtKB-KW"/>
</dbReference>
<protein>
    <submittedName>
        <fullName evidence="4">Acyltransferase family protein</fullName>
    </submittedName>
</protein>
<keyword evidence="4" id="KW-0808">Transferase</keyword>
<feature type="transmembrane region" description="Helical" evidence="1">
    <location>
        <begin position="34"/>
        <end position="54"/>
    </location>
</feature>
<feature type="transmembrane region" description="Helical" evidence="1">
    <location>
        <begin position="276"/>
        <end position="302"/>
    </location>
</feature>
<evidence type="ECO:0000313" key="5">
    <source>
        <dbReference type="Proteomes" id="UP001499951"/>
    </source>
</evidence>
<keyword evidence="5" id="KW-1185">Reference proteome</keyword>
<feature type="transmembrane region" description="Helical" evidence="1">
    <location>
        <begin position="75"/>
        <end position="95"/>
    </location>
</feature>
<keyword evidence="1" id="KW-1133">Transmembrane helix</keyword>
<feature type="transmembrane region" description="Helical" evidence="1">
    <location>
        <begin position="164"/>
        <end position="184"/>
    </location>
</feature>
<dbReference type="PANTHER" id="PTHR23028:SF53">
    <property type="entry name" value="ACYL_TRANSF_3 DOMAIN-CONTAINING PROTEIN"/>
    <property type="match status" value="1"/>
</dbReference>
<feature type="domain" description="Acyltransferase 3" evidence="2">
    <location>
        <begin position="9"/>
        <end position="325"/>
    </location>
</feature>
<feature type="transmembrane region" description="Helical" evidence="1">
    <location>
        <begin position="190"/>
        <end position="212"/>
    </location>
</feature>
<dbReference type="PANTHER" id="PTHR23028">
    <property type="entry name" value="ACETYLTRANSFERASE"/>
    <property type="match status" value="1"/>
</dbReference>
<feature type="transmembrane region" description="Helical" evidence="1">
    <location>
        <begin position="343"/>
        <end position="367"/>
    </location>
</feature>
<dbReference type="InterPro" id="IPR050879">
    <property type="entry name" value="Acyltransferase_3"/>
</dbReference>
<dbReference type="SUPFAM" id="SSF52266">
    <property type="entry name" value="SGNH hydrolase"/>
    <property type="match status" value="1"/>
</dbReference>
<sequence>MARPTHRDDIDALRAVAVGLVILFHFGVPGFSGGFVGVDVFFVISGFLIGGIIDRELSAGQFSLVAFYERRVRRIFPALFAVLAVTAAVAALLLYPPDYERFGKSAGAAALFWSNIFFFNTAGYWDTAASSKPLLHTWSLAVEEQFYLVFPLVLFAIRQWAVRWRLAALGAMALVSFAASVWAVHATPTAAFYLAPYRFWEFVIGAVLAVAAWRAPQRWAGAASLLGLAMILAAGVLLPKGGTFPGGAALLPCVGAALVIAAGPDNAVSRALAWRPVVFAGLISYSLYLWHWPVIVLARQWLGVLKPWQVVVCAAVTVAASVLSWRFVEQPFRNRTAVARKPLFALAGAAMVCACLFAVVTITTGGLPNRFDPKIVAIMEQELAPRPTEAKCFGVAPNDVSVARLCGIGAEGQPASFVLWGDSHAEAILPAVADIARKHKRRGLFAGAPSCAPLVGVNLSNAPKCRAFNDRVLAMILRHKEITTVILEARWGKAAAGTAYGIEGNGFVAISDDLGRATKPEDNAAIFARGLERTVAALRAGGKQVLLVGPVPEIGFTVPQVLAKLVEQHRENVVVSPPAEKFYDREKAVLPVFQKAAAQDGVFAVYPHDYLCASGRCAVRNNGIPLYRDEHHLSDYGAKKLEPLLSRAIDPLFDKVS</sequence>
<dbReference type="Pfam" id="PF01757">
    <property type="entry name" value="Acyl_transf_3"/>
    <property type="match status" value="1"/>
</dbReference>
<evidence type="ECO:0000259" key="2">
    <source>
        <dbReference type="Pfam" id="PF01757"/>
    </source>
</evidence>
<name>A0ABP3PG25_9PROT</name>
<feature type="transmembrane region" description="Helical" evidence="1">
    <location>
        <begin position="219"/>
        <end position="238"/>
    </location>
</feature>
<gene>
    <name evidence="4" type="ORF">GCM10008942_09460</name>
</gene>
<dbReference type="InterPro" id="IPR043968">
    <property type="entry name" value="SGNH"/>
</dbReference>
<proteinExistence type="predicted"/>
<feature type="domain" description="SGNH" evidence="3">
    <location>
        <begin position="402"/>
        <end position="645"/>
    </location>
</feature>
<evidence type="ECO:0000256" key="1">
    <source>
        <dbReference type="SAM" id="Phobius"/>
    </source>
</evidence>
<comment type="caution">
    <text evidence="4">The sequence shown here is derived from an EMBL/GenBank/DDBJ whole genome shotgun (WGS) entry which is preliminary data.</text>
</comment>
<feature type="transmembrane region" description="Helical" evidence="1">
    <location>
        <begin position="12"/>
        <end position="28"/>
    </location>
</feature>
<feature type="transmembrane region" description="Helical" evidence="1">
    <location>
        <begin position="308"/>
        <end position="328"/>
    </location>
</feature>
<dbReference type="Pfam" id="PF19040">
    <property type="entry name" value="SGNH"/>
    <property type="match status" value="1"/>
</dbReference>
<dbReference type="Proteomes" id="UP001499951">
    <property type="component" value="Unassembled WGS sequence"/>
</dbReference>
<dbReference type="EMBL" id="BAAADD010000002">
    <property type="protein sequence ID" value="GAA0563133.1"/>
    <property type="molecule type" value="Genomic_DNA"/>
</dbReference>
<evidence type="ECO:0000313" key="4">
    <source>
        <dbReference type="EMBL" id="GAA0563133.1"/>
    </source>
</evidence>
<accession>A0ABP3PG25</accession>